<dbReference type="OrthoDB" id="45365at2759"/>
<dbReference type="Pfam" id="PF00646">
    <property type="entry name" value="F-box"/>
    <property type="match status" value="1"/>
</dbReference>
<dbReference type="InterPro" id="IPR011043">
    <property type="entry name" value="Gal_Oxase/kelch_b-propeller"/>
</dbReference>
<dbReference type="EMBL" id="CAKKNE010000005">
    <property type="protein sequence ID" value="CAH0376694.1"/>
    <property type="molecule type" value="Genomic_DNA"/>
</dbReference>
<keyword evidence="3" id="KW-1185">Reference proteome</keyword>
<proteinExistence type="predicted"/>
<gene>
    <name evidence="2" type="ORF">PECAL_5P13000</name>
</gene>
<dbReference type="Proteomes" id="UP000789595">
    <property type="component" value="Unassembled WGS sequence"/>
</dbReference>
<evidence type="ECO:0000313" key="2">
    <source>
        <dbReference type="EMBL" id="CAH0376694.1"/>
    </source>
</evidence>
<dbReference type="InterPro" id="IPR015915">
    <property type="entry name" value="Kelch-typ_b-propeller"/>
</dbReference>
<dbReference type="InterPro" id="IPR050354">
    <property type="entry name" value="F-box/kelch-repeat_ARATH"/>
</dbReference>
<dbReference type="AlphaFoldDB" id="A0A8J2SZP1"/>
<dbReference type="PANTHER" id="PTHR24414">
    <property type="entry name" value="F-BOX/KELCH-REPEAT PROTEIN SKIP4"/>
    <property type="match status" value="1"/>
</dbReference>
<comment type="caution">
    <text evidence="2">The sequence shown here is derived from an EMBL/GenBank/DDBJ whole genome shotgun (WGS) entry which is preliminary data.</text>
</comment>
<dbReference type="PANTHER" id="PTHR24414:SF40">
    <property type="entry name" value="F-BOX_KELCH-REPEAT PROTEIN SKIP30"/>
    <property type="match status" value="1"/>
</dbReference>
<accession>A0A8J2SZP1</accession>
<dbReference type="Gene3D" id="2.120.10.80">
    <property type="entry name" value="Kelch-type beta propeller"/>
    <property type="match status" value="1"/>
</dbReference>
<evidence type="ECO:0000313" key="3">
    <source>
        <dbReference type="Proteomes" id="UP000789595"/>
    </source>
</evidence>
<evidence type="ECO:0000259" key="1">
    <source>
        <dbReference type="Pfam" id="PF00646"/>
    </source>
</evidence>
<dbReference type="InterPro" id="IPR001810">
    <property type="entry name" value="F-box_dom"/>
</dbReference>
<feature type="domain" description="F-box" evidence="1">
    <location>
        <begin position="5"/>
        <end position="43"/>
    </location>
</feature>
<organism evidence="2 3">
    <name type="scientific">Pelagomonas calceolata</name>
    <dbReference type="NCBI Taxonomy" id="35677"/>
    <lineage>
        <taxon>Eukaryota</taxon>
        <taxon>Sar</taxon>
        <taxon>Stramenopiles</taxon>
        <taxon>Ochrophyta</taxon>
        <taxon>Pelagophyceae</taxon>
        <taxon>Pelagomonadales</taxon>
        <taxon>Pelagomonadaceae</taxon>
        <taxon>Pelagomonas</taxon>
    </lineage>
</organism>
<protein>
    <recommendedName>
        <fullName evidence="1">F-box domain-containing protein</fullName>
    </recommendedName>
</protein>
<sequence>MALTALPSDCLLACLARVPYADLRNVIPSTCKSLRDAVTSAALRKTREAAGWTEWAVFAGRYAVGSQCFIITALGARRTARRPHVHGEFVTRFSLSSGQDAVIVMENENRSMRACVFDPRQDCWHYISPLFLVQNVGSQLQGNISTEGATGTALGSSIMALGGASDRNFDLYDTSQNTWSRQLPLPFNSSYSQFVEVAGRLWCYASNDHLQETHIYDPETRLWTAGPRLPFALFQGGTGVHWHTNALEVHGKFCIMAYFELIPETASYSAFVWDPARESWDEAPFPVPPVVGFECSHIDGHLIVSGHLPSDLGPDTMQLGASDDDSRLFVLSPGSTEWAEWRLPDGVERATRIAAIRLG</sequence>
<name>A0A8J2SZP1_9STRA</name>
<reference evidence="2" key="1">
    <citation type="submission" date="2021-11" db="EMBL/GenBank/DDBJ databases">
        <authorList>
            <consortium name="Genoscope - CEA"/>
            <person name="William W."/>
        </authorList>
    </citation>
    <scope>NUCLEOTIDE SEQUENCE</scope>
</reference>
<dbReference type="SUPFAM" id="SSF50965">
    <property type="entry name" value="Galactose oxidase, central domain"/>
    <property type="match status" value="1"/>
</dbReference>